<reference evidence="2 3" key="1">
    <citation type="submission" date="2018-06" db="EMBL/GenBank/DDBJ databases">
        <title>Genomic Encyclopedia of Type Strains, Phase III (KMG-III): the genomes of soil and plant-associated and newly described type strains.</title>
        <authorList>
            <person name="Whitman W."/>
        </authorList>
    </citation>
    <scope>NUCLEOTIDE SEQUENCE [LARGE SCALE GENOMIC DNA]</scope>
    <source>
        <strain evidence="2 3">CGMCC 1.12504</strain>
    </source>
</reference>
<name>A0A328WWY9_9FLAO</name>
<dbReference type="EMBL" id="QLSV01000001">
    <property type="protein sequence ID" value="RAR50890.1"/>
    <property type="molecule type" value="Genomic_DNA"/>
</dbReference>
<dbReference type="RefSeq" id="WP_112084492.1">
    <property type="nucleotide sequence ID" value="NZ_QLSV01000001.1"/>
</dbReference>
<dbReference type="Pfam" id="PF26308">
    <property type="entry name" value="YopA_M"/>
    <property type="match status" value="1"/>
</dbReference>
<protein>
    <recommendedName>
        <fullName evidence="1">YopA central domain-containing protein</fullName>
    </recommendedName>
</protein>
<feature type="domain" description="YopA central" evidence="1">
    <location>
        <begin position="125"/>
        <end position="261"/>
    </location>
</feature>
<comment type="caution">
    <text evidence="2">The sequence shown here is derived from an EMBL/GenBank/DDBJ whole genome shotgun (WGS) entry which is preliminary data.</text>
</comment>
<gene>
    <name evidence="2" type="ORF">B0I10_10158</name>
</gene>
<dbReference type="Proteomes" id="UP000249518">
    <property type="component" value="Unassembled WGS sequence"/>
</dbReference>
<sequence length="459" mass="53246">MTKEELEDYKNNIPEINESIVEMEKANSQIVIYEGEYVIKYADNEIKIVGKVYFDWFPNFGTYFSGKPLIDVDKAYDLFHKVKMFEIIIDDLKFGDAFITRTNIQSLNGEINFIGVLSQQAIFGDKSIPVKTIRFSVPNLREFYGLPVKKQTVENISHFSGRLILENNNFLIKLDKLKNYAKLSSSLEESGGYVVLYAGEIESKKGSMTFETVKDTFHCLDTFLTFLNGRRTSALFITGMHEGEKVWSDFTGYHVDAFKSVLSWPQRHSIAGINELWQKFCELWKDKDDKNFLTSAIHWYIEANNHSGFTEGSIIMAQTALELLYNWWIIENKKIIIGKDSEIINASNKIRLLLSQLDIDYLVPQKFSELQSFIDSDKQIIDAPDAVVQIRNAIVHSQEEKRKKLSSIHYKAKSEALNLCIWYIEMSILRILEYNGKYYNRCSKELHRSLAEEIVPWKR</sequence>
<keyword evidence="3" id="KW-1185">Reference proteome</keyword>
<dbReference type="InterPro" id="IPR058684">
    <property type="entry name" value="YopA_M"/>
</dbReference>
<accession>A0A328WWY9</accession>
<organism evidence="2 3">
    <name type="scientific">Flavobacterium lacus</name>
    <dbReference type="NCBI Taxonomy" id="1353778"/>
    <lineage>
        <taxon>Bacteria</taxon>
        <taxon>Pseudomonadati</taxon>
        <taxon>Bacteroidota</taxon>
        <taxon>Flavobacteriia</taxon>
        <taxon>Flavobacteriales</taxon>
        <taxon>Flavobacteriaceae</taxon>
        <taxon>Flavobacterium</taxon>
    </lineage>
</organism>
<evidence type="ECO:0000313" key="2">
    <source>
        <dbReference type="EMBL" id="RAR50890.1"/>
    </source>
</evidence>
<evidence type="ECO:0000313" key="3">
    <source>
        <dbReference type="Proteomes" id="UP000249518"/>
    </source>
</evidence>
<dbReference type="AlphaFoldDB" id="A0A328WWY9"/>
<proteinExistence type="predicted"/>
<evidence type="ECO:0000259" key="1">
    <source>
        <dbReference type="Pfam" id="PF26308"/>
    </source>
</evidence>
<dbReference type="OrthoDB" id="795065at2"/>